<sequence>MSLPTTKDASPRQRAGETLTRFAAVGALTTLLDMALFNAFFFAGAPPTPSNLVSYSCGIAVSYMLNRAWTFRAAHSHVQAVKFVAATLTGLLISTTIVAGLALLIPAPVAKVISVPIVFVWNYLASRLWVFRGSEAPSTETRNSA</sequence>
<evidence type="ECO:0000256" key="6">
    <source>
        <dbReference type="SAM" id="Phobius"/>
    </source>
</evidence>
<dbReference type="PANTHER" id="PTHR38459">
    <property type="entry name" value="PROPHAGE BACTOPRENOL-LINKED GLUCOSE TRANSLOCASE HOMOLOG"/>
    <property type="match status" value="1"/>
</dbReference>
<dbReference type="RefSeq" id="WP_051659419.1">
    <property type="nucleotide sequence ID" value="NZ_CP015881.1"/>
</dbReference>
<evidence type="ECO:0000256" key="3">
    <source>
        <dbReference type="ARBA" id="ARBA00022692"/>
    </source>
</evidence>
<organism evidence="8 9">
    <name type="scientific">Ensifer adhaerens</name>
    <name type="common">Sinorhizobium morelense</name>
    <dbReference type="NCBI Taxonomy" id="106592"/>
    <lineage>
        <taxon>Bacteria</taxon>
        <taxon>Pseudomonadati</taxon>
        <taxon>Pseudomonadota</taxon>
        <taxon>Alphaproteobacteria</taxon>
        <taxon>Hyphomicrobiales</taxon>
        <taxon>Rhizobiaceae</taxon>
        <taxon>Sinorhizobium/Ensifer group</taxon>
        <taxon>Ensifer</taxon>
    </lineage>
</organism>
<evidence type="ECO:0000256" key="1">
    <source>
        <dbReference type="ARBA" id="ARBA00004141"/>
    </source>
</evidence>
<keyword evidence="9" id="KW-1185">Reference proteome</keyword>
<gene>
    <name evidence="8" type="ORF">P4B07_25275</name>
</gene>
<feature type="domain" description="GtrA/DPMS transmembrane" evidence="7">
    <location>
        <begin position="21"/>
        <end position="131"/>
    </location>
</feature>
<feature type="transmembrane region" description="Helical" evidence="6">
    <location>
        <begin position="21"/>
        <end position="46"/>
    </location>
</feature>
<dbReference type="InterPro" id="IPR007267">
    <property type="entry name" value="GtrA_DPMS_TM"/>
</dbReference>
<evidence type="ECO:0000256" key="2">
    <source>
        <dbReference type="ARBA" id="ARBA00009399"/>
    </source>
</evidence>
<evidence type="ECO:0000313" key="9">
    <source>
        <dbReference type="Proteomes" id="UP001214094"/>
    </source>
</evidence>
<feature type="transmembrane region" description="Helical" evidence="6">
    <location>
        <begin position="112"/>
        <end position="130"/>
    </location>
</feature>
<comment type="subcellular location">
    <subcellularLocation>
        <location evidence="1">Membrane</location>
        <topology evidence="1">Multi-pass membrane protein</topology>
    </subcellularLocation>
</comment>
<evidence type="ECO:0000259" key="7">
    <source>
        <dbReference type="Pfam" id="PF04138"/>
    </source>
</evidence>
<dbReference type="GeneID" id="29520685"/>
<dbReference type="PANTHER" id="PTHR38459:SF1">
    <property type="entry name" value="PROPHAGE BACTOPRENOL-LINKED GLUCOSE TRANSLOCASE HOMOLOG"/>
    <property type="match status" value="1"/>
</dbReference>
<feature type="transmembrane region" description="Helical" evidence="6">
    <location>
        <begin position="83"/>
        <end position="106"/>
    </location>
</feature>
<accession>A0ABY8HLR9</accession>
<keyword evidence="8" id="KW-0614">Plasmid</keyword>
<keyword evidence="5 6" id="KW-0472">Membrane</keyword>
<dbReference type="Pfam" id="PF04138">
    <property type="entry name" value="GtrA_DPMS_TM"/>
    <property type="match status" value="1"/>
</dbReference>
<dbReference type="InterPro" id="IPR051401">
    <property type="entry name" value="GtrA_CellWall_Glycosyl"/>
</dbReference>
<evidence type="ECO:0000313" key="8">
    <source>
        <dbReference type="EMBL" id="WFP93061.1"/>
    </source>
</evidence>
<protein>
    <submittedName>
        <fullName evidence="8">GtrA family protein</fullName>
    </submittedName>
</protein>
<evidence type="ECO:0000256" key="4">
    <source>
        <dbReference type="ARBA" id="ARBA00022989"/>
    </source>
</evidence>
<evidence type="ECO:0000256" key="5">
    <source>
        <dbReference type="ARBA" id="ARBA00023136"/>
    </source>
</evidence>
<comment type="similarity">
    <text evidence="2">Belongs to the GtrA family.</text>
</comment>
<keyword evidence="4 6" id="KW-1133">Transmembrane helix</keyword>
<feature type="transmembrane region" description="Helical" evidence="6">
    <location>
        <begin position="52"/>
        <end position="71"/>
    </location>
</feature>
<dbReference type="Proteomes" id="UP001214094">
    <property type="component" value="Plasmid unnamedA"/>
</dbReference>
<dbReference type="EMBL" id="CP121309">
    <property type="protein sequence ID" value="WFP93061.1"/>
    <property type="molecule type" value="Genomic_DNA"/>
</dbReference>
<name>A0ABY8HLR9_ENSAD</name>
<keyword evidence="3 6" id="KW-0812">Transmembrane</keyword>
<reference evidence="8 9" key="1">
    <citation type="submission" date="2023-03" db="EMBL/GenBank/DDBJ databases">
        <title>Comparative genome and transcriptome analysis combination mining strategies for increasing vitamin B12 production of Ensifer adhaerens strain.</title>
        <authorList>
            <person name="Yongheng L."/>
        </authorList>
    </citation>
    <scope>NUCLEOTIDE SEQUENCE [LARGE SCALE GENOMIC DNA]</scope>
    <source>
        <strain evidence="8 9">Casida A-T305</strain>
        <plasmid evidence="8 9">unnamedA</plasmid>
    </source>
</reference>
<geneLocation type="plasmid" evidence="8 9">
    <name>unnamedA</name>
</geneLocation>
<proteinExistence type="inferred from homology"/>